<evidence type="ECO:0000313" key="3">
    <source>
        <dbReference type="Proteomes" id="UP000675163"/>
    </source>
</evidence>
<dbReference type="SUPFAM" id="SSF55464">
    <property type="entry name" value="Origin of replication-binding domain, RBD-like"/>
    <property type="match status" value="1"/>
</dbReference>
<dbReference type="AlphaFoldDB" id="A0A940T3P4"/>
<sequence>MQVSTRVWAAGKWRALDTAATFRQQGAIRALGTAVIAASPQLAAVLDRHGLTLDPVSGEVVELEPLNTVMSKRGEQVRKNLERLEAEWEAAHPGETMGPVVSSRLTAQAWAYERPAKKPTTLREEEAWLTELREAGYDPEYLVRRPARVPVSTDDLSVQRIASRALDRCAAAESTWTRHSVQEHATRIITEAGVRATPNELRELIGVATMLALEDCFSILPADAVTP</sequence>
<feature type="domain" description="TrwC relaxase" evidence="1">
    <location>
        <begin position="3"/>
        <end position="134"/>
    </location>
</feature>
<evidence type="ECO:0000313" key="2">
    <source>
        <dbReference type="EMBL" id="MBP1326372.1"/>
    </source>
</evidence>
<gene>
    <name evidence="2" type="ORF">JOF28_001604</name>
</gene>
<dbReference type="EMBL" id="JAFIDA010000001">
    <property type="protein sequence ID" value="MBP1326372.1"/>
    <property type="molecule type" value="Genomic_DNA"/>
</dbReference>
<comment type="caution">
    <text evidence="2">The sequence shown here is derived from an EMBL/GenBank/DDBJ whole genome shotgun (WGS) entry which is preliminary data.</text>
</comment>
<reference evidence="2" key="1">
    <citation type="submission" date="2021-02" db="EMBL/GenBank/DDBJ databases">
        <title>Sequencing the genomes of 1000 actinobacteria strains.</title>
        <authorList>
            <person name="Klenk H.-P."/>
        </authorList>
    </citation>
    <scope>NUCLEOTIDE SEQUENCE</scope>
    <source>
        <strain evidence="2">DSM 22850</strain>
    </source>
</reference>
<protein>
    <recommendedName>
        <fullName evidence="1">TrwC relaxase domain-containing protein</fullName>
    </recommendedName>
</protein>
<dbReference type="InterPro" id="IPR014862">
    <property type="entry name" value="TrwC"/>
</dbReference>
<dbReference type="Proteomes" id="UP000675163">
    <property type="component" value="Unassembled WGS sequence"/>
</dbReference>
<evidence type="ECO:0000259" key="1">
    <source>
        <dbReference type="Pfam" id="PF08751"/>
    </source>
</evidence>
<accession>A0A940T3P4</accession>
<dbReference type="Pfam" id="PF08751">
    <property type="entry name" value="TrwC"/>
    <property type="match status" value="1"/>
</dbReference>
<keyword evidence="3" id="KW-1185">Reference proteome</keyword>
<name>A0A940T3P4_9MICO</name>
<organism evidence="2 3">
    <name type="scientific">Leucobacter exalbidus</name>
    <dbReference type="NCBI Taxonomy" id="662960"/>
    <lineage>
        <taxon>Bacteria</taxon>
        <taxon>Bacillati</taxon>
        <taxon>Actinomycetota</taxon>
        <taxon>Actinomycetes</taxon>
        <taxon>Micrococcales</taxon>
        <taxon>Microbacteriaceae</taxon>
        <taxon>Leucobacter</taxon>
    </lineage>
</organism>
<proteinExistence type="predicted"/>